<feature type="domain" description="TGS" evidence="5">
    <location>
        <begin position="377"/>
        <end position="440"/>
    </location>
</feature>
<dbReference type="PROSITE" id="PS51880">
    <property type="entry name" value="TGS"/>
    <property type="match status" value="1"/>
</dbReference>
<dbReference type="STRING" id="1798657.A2648_02695"/>
<dbReference type="InterPro" id="IPR003607">
    <property type="entry name" value="HD/PDEase_dom"/>
</dbReference>
<comment type="similarity">
    <text evidence="3">Belongs to the relA/spoT family.</text>
</comment>
<dbReference type="InterPro" id="IPR006674">
    <property type="entry name" value="HD_domain"/>
</dbReference>
<dbReference type="Proteomes" id="UP000178841">
    <property type="component" value="Unassembled WGS sequence"/>
</dbReference>
<dbReference type="InterPro" id="IPR043519">
    <property type="entry name" value="NT_sf"/>
</dbReference>
<evidence type="ECO:0000313" key="6">
    <source>
        <dbReference type="EMBL" id="OGZ04726.1"/>
    </source>
</evidence>
<proteinExistence type="inferred from homology"/>
<dbReference type="GO" id="GO:0005886">
    <property type="term" value="C:plasma membrane"/>
    <property type="evidence" value="ECO:0007669"/>
    <property type="project" value="TreeGrafter"/>
</dbReference>
<dbReference type="SUPFAM" id="SSF109604">
    <property type="entry name" value="HD-domain/PDEase-like"/>
    <property type="match status" value="1"/>
</dbReference>
<dbReference type="SUPFAM" id="SSF81271">
    <property type="entry name" value="TGS-like"/>
    <property type="match status" value="1"/>
</dbReference>
<feature type="domain" description="HD" evidence="4">
    <location>
        <begin position="43"/>
        <end position="141"/>
    </location>
</feature>
<dbReference type="Pfam" id="PF13328">
    <property type="entry name" value="HD_4"/>
    <property type="match status" value="1"/>
</dbReference>
<dbReference type="Pfam" id="PF02824">
    <property type="entry name" value="TGS"/>
    <property type="match status" value="1"/>
</dbReference>
<dbReference type="InterPro" id="IPR007685">
    <property type="entry name" value="RelA_SpoT"/>
</dbReference>
<protein>
    <recommendedName>
        <fullName evidence="8">TGS domain-containing protein</fullName>
    </recommendedName>
</protein>
<dbReference type="FunFam" id="3.30.460.10:FF:000001">
    <property type="entry name" value="GTP pyrophosphokinase RelA"/>
    <property type="match status" value="1"/>
</dbReference>
<dbReference type="PANTHER" id="PTHR21262">
    <property type="entry name" value="GUANOSINE-3',5'-BIS DIPHOSPHATE 3'-PYROPHOSPHOHYDROLASE"/>
    <property type="match status" value="1"/>
</dbReference>
<dbReference type="InterPro" id="IPR012676">
    <property type="entry name" value="TGS-like"/>
</dbReference>
<dbReference type="CDD" id="cd05399">
    <property type="entry name" value="NT_Rel-Spo_like"/>
    <property type="match status" value="1"/>
</dbReference>
<evidence type="ECO:0000256" key="2">
    <source>
        <dbReference type="PROSITE-ProRule" id="PRU00182"/>
    </source>
</evidence>
<dbReference type="FunFam" id="1.10.3210.10:FF:000001">
    <property type="entry name" value="GTP pyrophosphokinase RelA"/>
    <property type="match status" value="1"/>
</dbReference>
<dbReference type="SMART" id="SM00471">
    <property type="entry name" value="HDc"/>
    <property type="match status" value="1"/>
</dbReference>
<dbReference type="InterPro" id="IPR012675">
    <property type="entry name" value="Beta-grasp_dom_sf"/>
</dbReference>
<dbReference type="FunFam" id="3.10.20.30:FF:000002">
    <property type="entry name" value="GTP pyrophosphokinase (RelA/SpoT)"/>
    <property type="match status" value="1"/>
</dbReference>
<dbReference type="InterPro" id="IPR004095">
    <property type="entry name" value="TGS"/>
</dbReference>
<reference evidence="6 7" key="1">
    <citation type="journal article" date="2016" name="Nat. Commun.">
        <title>Thousands of microbial genomes shed light on interconnected biogeochemical processes in an aquifer system.</title>
        <authorList>
            <person name="Anantharaman K."/>
            <person name="Brown C.T."/>
            <person name="Hug L.A."/>
            <person name="Sharon I."/>
            <person name="Castelle C.J."/>
            <person name="Probst A.J."/>
            <person name="Thomas B.C."/>
            <person name="Singh A."/>
            <person name="Wilkins M.J."/>
            <person name="Karaoz U."/>
            <person name="Brodie E.L."/>
            <person name="Williams K.H."/>
            <person name="Hubbard S.S."/>
            <person name="Banfield J.F."/>
        </authorList>
    </citation>
    <scope>NUCLEOTIDE SEQUENCE [LARGE SCALE GENOMIC DNA]</scope>
</reference>
<evidence type="ECO:0000313" key="7">
    <source>
        <dbReference type="Proteomes" id="UP000178841"/>
    </source>
</evidence>
<dbReference type="Gene3D" id="3.10.20.30">
    <property type="match status" value="1"/>
</dbReference>
<sequence>MNVREITNLLEDKSTKNIALIEKAYSFAEKTHAEQKRYSGEPYFTHIFAVAKTLAEMKMDATTIAAGFLHDTIEDAHVSEKDIEKEFGKEIAFLIEGVSKLGKLKYRGMERHVESLRKFFVAMSTDIRVLIIKLADRLHNIQTLQYVPKEKQKRIAVETLEIHARLADRLGMGRLRNGLEDAFQYAYPLEYEKTKELLKEKRISGEKDVEKIHRELQKELAKEGMNKIRTESRLKHVYSLYKKLEKRNMDISKIYDIVALRVIVKNVEDCYKVLGIIHRIWRPLPGRIKDYIALPKPNGYRSLHTTIFTGDGGIVEIQIRTEEMNQEAEYGIASHLFYKEKGASDAHNIGWVKQLSEWQREVSHSGEFLKHLKADFFRYRVFVFTPKGDVIDLPEESSPIDFAYTIHSDIGDHIAGAIVNGKLVPLDTKLKNGDIVQIDTKKNATPKSKWLDYTKTTVAKRHIKNYLDANNPFKKFLPKKFR</sequence>
<dbReference type="Gene3D" id="1.10.3210.10">
    <property type="entry name" value="Hypothetical protein af1432"/>
    <property type="match status" value="1"/>
</dbReference>
<dbReference type="PROSITE" id="PS51831">
    <property type="entry name" value="HD"/>
    <property type="match status" value="1"/>
</dbReference>
<evidence type="ECO:0000256" key="1">
    <source>
        <dbReference type="ARBA" id="ARBA00025704"/>
    </source>
</evidence>
<dbReference type="PROSITE" id="PS50889">
    <property type="entry name" value="S4"/>
    <property type="match status" value="1"/>
</dbReference>
<dbReference type="AlphaFoldDB" id="A0A1G2CTL2"/>
<comment type="pathway">
    <text evidence="1">Purine metabolism.</text>
</comment>
<keyword evidence="2" id="KW-0694">RNA-binding</keyword>
<dbReference type="GO" id="GO:0003723">
    <property type="term" value="F:RNA binding"/>
    <property type="evidence" value="ECO:0007669"/>
    <property type="project" value="UniProtKB-KW"/>
</dbReference>
<evidence type="ECO:0008006" key="8">
    <source>
        <dbReference type="Google" id="ProtNLM"/>
    </source>
</evidence>
<dbReference type="SUPFAM" id="SSF81301">
    <property type="entry name" value="Nucleotidyltransferase"/>
    <property type="match status" value="1"/>
</dbReference>
<dbReference type="SMART" id="SM00954">
    <property type="entry name" value="RelA_SpoT"/>
    <property type="match status" value="1"/>
</dbReference>
<evidence type="ECO:0000256" key="3">
    <source>
        <dbReference type="RuleBase" id="RU003847"/>
    </source>
</evidence>
<dbReference type="PANTHER" id="PTHR21262:SF31">
    <property type="entry name" value="GTP PYROPHOSPHOKINASE"/>
    <property type="match status" value="1"/>
</dbReference>
<dbReference type="Pfam" id="PF04607">
    <property type="entry name" value="RelA_SpoT"/>
    <property type="match status" value="1"/>
</dbReference>
<dbReference type="NCBIfam" id="TIGR00691">
    <property type="entry name" value="spoT_relA"/>
    <property type="match status" value="1"/>
</dbReference>
<name>A0A1G2CTL2_9BACT</name>
<dbReference type="CDD" id="cd01668">
    <property type="entry name" value="TGS_RSH"/>
    <property type="match status" value="1"/>
</dbReference>
<dbReference type="EMBL" id="MHLH01000002">
    <property type="protein sequence ID" value="OGZ04726.1"/>
    <property type="molecule type" value="Genomic_DNA"/>
</dbReference>
<accession>A0A1G2CTL2</accession>
<evidence type="ECO:0000259" key="5">
    <source>
        <dbReference type="PROSITE" id="PS51880"/>
    </source>
</evidence>
<comment type="function">
    <text evidence="3">In eubacteria ppGpp (guanosine 3'-diphosphate 5'-diphosphate) is a mediator of the stringent response that coordinates a variety of cellular activities in response to changes in nutritional abundance.</text>
</comment>
<evidence type="ECO:0000259" key="4">
    <source>
        <dbReference type="PROSITE" id="PS51831"/>
    </source>
</evidence>
<dbReference type="InterPro" id="IPR004811">
    <property type="entry name" value="RelA/Spo_fam"/>
</dbReference>
<gene>
    <name evidence="6" type="ORF">A2648_02695</name>
</gene>
<dbReference type="GO" id="GO:0015969">
    <property type="term" value="P:guanosine tetraphosphate metabolic process"/>
    <property type="evidence" value="ECO:0007669"/>
    <property type="project" value="InterPro"/>
</dbReference>
<dbReference type="CDD" id="cd00077">
    <property type="entry name" value="HDc"/>
    <property type="match status" value="1"/>
</dbReference>
<comment type="caution">
    <text evidence="6">The sequence shown here is derived from an EMBL/GenBank/DDBJ whole genome shotgun (WGS) entry which is preliminary data.</text>
</comment>
<dbReference type="Gene3D" id="3.30.460.10">
    <property type="entry name" value="Beta Polymerase, domain 2"/>
    <property type="match status" value="1"/>
</dbReference>
<organism evidence="6 7">
    <name type="scientific">Candidatus Lloydbacteria bacterium RIFCSPHIGHO2_01_FULL_41_20</name>
    <dbReference type="NCBI Taxonomy" id="1798657"/>
    <lineage>
        <taxon>Bacteria</taxon>
        <taxon>Candidatus Lloydiibacteriota</taxon>
    </lineage>
</organism>
<dbReference type="InterPro" id="IPR033655">
    <property type="entry name" value="TGS_RelA/SpoT"/>
</dbReference>